<dbReference type="InterPro" id="IPR006094">
    <property type="entry name" value="Oxid_FAD_bind_N"/>
</dbReference>
<evidence type="ECO:0000313" key="8">
    <source>
        <dbReference type="Proteomes" id="UP000267654"/>
    </source>
</evidence>
<dbReference type="Pfam" id="PF01565">
    <property type="entry name" value="FAD_binding_4"/>
    <property type="match status" value="1"/>
</dbReference>
<dbReference type="GO" id="GO:0071949">
    <property type="term" value="F:FAD binding"/>
    <property type="evidence" value="ECO:0007669"/>
    <property type="project" value="InterPro"/>
</dbReference>
<comment type="cofactor">
    <cofactor evidence="1">
        <name>FAD</name>
        <dbReference type="ChEBI" id="CHEBI:57692"/>
    </cofactor>
</comment>
<evidence type="ECO:0000256" key="2">
    <source>
        <dbReference type="ARBA" id="ARBA00008000"/>
    </source>
</evidence>
<dbReference type="Pfam" id="PF02913">
    <property type="entry name" value="FAD-oxidase_C"/>
    <property type="match status" value="1"/>
</dbReference>
<dbReference type="InterPro" id="IPR016171">
    <property type="entry name" value="Vanillyl_alc_oxidase_C-sub2"/>
</dbReference>
<dbReference type="AlphaFoldDB" id="A0A662DB65"/>
<dbReference type="SUPFAM" id="SSF56176">
    <property type="entry name" value="FAD-binding/transporter-associated domain-like"/>
    <property type="match status" value="1"/>
</dbReference>
<dbReference type="Gene3D" id="3.30.70.2740">
    <property type="match status" value="1"/>
</dbReference>
<evidence type="ECO:0000256" key="1">
    <source>
        <dbReference type="ARBA" id="ARBA00001974"/>
    </source>
</evidence>
<dbReference type="InterPro" id="IPR016166">
    <property type="entry name" value="FAD-bd_PCMH"/>
</dbReference>
<evidence type="ECO:0000313" key="7">
    <source>
        <dbReference type="EMBL" id="RLE11369.1"/>
    </source>
</evidence>
<dbReference type="Gene3D" id="1.10.45.10">
    <property type="entry name" value="Vanillyl-alcohol Oxidase, Chain A, domain 4"/>
    <property type="match status" value="1"/>
</dbReference>
<dbReference type="InterPro" id="IPR036318">
    <property type="entry name" value="FAD-bd_PCMH-like_sf"/>
</dbReference>
<dbReference type="PROSITE" id="PS51387">
    <property type="entry name" value="FAD_PCMH"/>
    <property type="match status" value="1"/>
</dbReference>
<dbReference type="InterPro" id="IPR016169">
    <property type="entry name" value="FAD-bd_PCMH_sub2"/>
</dbReference>
<dbReference type="EMBL" id="QMQB01000252">
    <property type="protein sequence ID" value="RLE11369.1"/>
    <property type="molecule type" value="Genomic_DNA"/>
</dbReference>
<comment type="similarity">
    <text evidence="2">Belongs to the FAD-binding oxidoreductase/transferase type 4 family.</text>
</comment>
<proteinExistence type="inferred from homology"/>
<keyword evidence="4" id="KW-0274">FAD</keyword>
<comment type="caution">
    <text evidence="7">The sequence shown here is derived from an EMBL/GenBank/DDBJ whole genome shotgun (WGS) entry which is preliminary data.</text>
</comment>
<name>A0A662DB65_UNCAE</name>
<dbReference type="Gene3D" id="3.30.465.10">
    <property type="match status" value="1"/>
</dbReference>
<dbReference type="PANTHER" id="PTHR42934:SF2">
    <property type="entry name" value="GLYCOLATE OXIDASE SUBUNIT GLCD"/>
    <property type="match status" value="1"/>
</dbReference>
<evidence type="ECO:0000256" key="5">
    <source>
        <dbReference type="ARBA" id="ARBA00023002"/>
    </source>
</evidence>
<dbReference type="Gene3D" id="3.30.70.2190">
    <property type="match status" value="1"/>
</dbReference>
<dbReference type="FunFam" id="1.10.45.10:FF:000001">
    <property type="entry name" value="D-lactate dehydrogenase mitochondrial"/>
    <property type="match status" value="1"/>
</dbReference>
<protein>
    <recommendedName>
        <fullName evidence="6">FAD-binding PCMH-type domain-containing protein</fullName>
    </recommendedName>
</protein>
<dbReference type="InterPro" id="IPR016164">
    <property type="entry name" value="FAD-linked_Oxase-like_C"/>
</dbReference>
<dbReference type="Gene3D" id="3.30.43.10">
    <property type="entry name" value="Uridine Diphospho-n-acetylenolpyruvylglucosamine Reductase, domain 2"/>
    <property type="match status" value="1"/>
</dbReference>
<dbReference type="InterPro" id="IPR016167">
    <property type="entry name" value="FAD-bd_PCMH_sub1"/>
</dbReference>
<dbReference type="GO" id="GO:0016491">
    <property type="term" value="F:oxidoreductase activity"/>
    <property type="evidence" value="ECO:0007669"/>
    <property type="project" value="UniProtKB-KW"/>
</dbReference>
<keyword evidence="5" id="KW-0560">Oxidoreductase</keyword>
<keyword evidence="3" id="KW-0285">Flavoprotein</keyword>
<organism evidence="7 8">
    <name type="scientific">Aerophobetes bacterium</name>
    <dbReference type="NCBI Taxonomy" id="2030807"/>
    <lineage>
        <taxon>Bacteria</taxon>
        <taxon>Candidatus Aerophobota</taxon>
    </lineage>
</organism>
<dbReference type="FunFam" id="3.30.70.2740:FF:000001">
    <property type="entry name" value="D-lactate dehydrogenase mitochondrial"/>
    <property type="match status" value="1"/>
</dbReference>
<dbReference type="Proteomes" id="UP000267654">
    <property type="component" value="Unassembled WGS sequence"/>
</dbReference>
<dbReference type="PANTHER" id="PTHR42934">
    <property type="entry name" value="GLYCOLATE OXIDASE SUBUNIT GLCD"/>
    <property type="match status" value="1"/>
</dbReference>
<dbReference type="InterPro" id="IPR004113">
    <property type="entry name" value="FAD-bd_oxidored_4_C"/>
</dbReference>
<sequence length="466" mass="51497">MSYKRVTQKIIDKLESITGRENVLTKEEDIEPYSHDETPQLKFSPEVVVKVKDTSQVHQLLALCNKEKIPITPRGGGTGVTGGAVPVKGGVVLSFEKMNQIKDIDIENQMVVVQPGVINGNLQRELEKEYLFYPVNPASMDSCTIGGNVAESSSGANAVKYGGTKEYVCGIKAVLPSGELIKAGGKLVKNATDYRLIQLITGSEGTLAAITEIILRTVPLPETRVDLIVPVNKLSTVKNIISKIWQEKIIPASIEYIDELTIKITKDFVQQPPSLPVAHHYLLIGVDGKEERVTKDIEILGQICMDEKVEDVLVAEDRPAREKLWKLRQSIRDALLKFSLTMVEEDIVVPRSKITEFVEKINQVCSEYSLTAGVFGHLGDGNVHLNFLKTSSCQDEWEKKVKKALDKLFKIAISMGGKISGEHGIGLVKKAYLPLVMSPAEIDIIRKTKLTFDPNNILNPGKIFDL</sequence>
<evidence type="ECO:0000256" key="4">
    <source>
        <dbReference type="ARBA" id="ARBA00022827"/>
    </source>
</evidence>
<evidence type="ECO:0000256" key="3">
    <source>
        <dbReference type="ARBA" id="ARBA00022630"/>
    </source>
</evidence>
<gene>
    <name evidence="7" type="ORF">DRI96_06315</name>
</gene>
<dbReference type="InterPro" id="IPR051914">
    <property type="entry name" value="FAD-linked_OxidoTrans_Type4"/>
</dbReference>
<reference evidence="7 8" key="1">
    <citation type="submission" date="2018-06" db="EMBL/GenBank/DDBJ databases">
        <title>Extensive metabolic versatility and redundancy in microbially diverse, dynamic hydrothermal sediments.</title>
        <authorList>
            <person name="Dombrowski N."/>
            <person name="Teske A."/>
            <person name="Baker B.J."/>
        </authorList>
    </citation>
    <scope>NUCLEOTIDE SEQUENCE [LARGE SCALE GENOMIC DNA]</scope>
    <source>
        <strain evidence="7">B19_G9</strain>
    </source>
</reference>
<dbReference type="SUPFAM" id="SSF55103">
    <property type="entry name" value="FAD-linked oxidases, C-terminal domain"/>
    <property type="match status" value="1"/>
</dbReference>
<accession>A0A662DB65</accession>
<evidence type="ECO:0000259" key="6">
    <source>
        <dbReference type="PROSITE" id="PS51387"/>
    </source>
</evidence>
<feature type="domain" description="FAD-binding PCMH-type" evidence="6">
    <location>
        <begin position="41"/>
        <end position="220"/>
    </location>
</feature>